<dbReference type="InterPro" id="IPR051121">
    <property type="entry name" value="FAH"/>
</dbReference>
<dbReference type="InterPro" id="IPR011234">
    <property type="entry name" value="Fumarylacetoacetase-like_C"/>
</dbReference>
<dbReference type="PANTHER" id="PTHR42796:SF7">
    <property type="entry name" value="2-DEHYDRO-3-DEOXY-D-ARABINONATE DEHYDRATASE"/>
    <property type="match status" value="1"/>
</dbReference>
<name>A0ABS7UJJ1_9ACTN</name>
<evidence type="ECO:0000256" key="1">
    <source>
        <dbReference type="ARBA" id="ARBA00010211"/>
    </source>
</evidence>
<comment type="similarity">
    <text evidence="1">Belongs to the FAH family.</text>
</comment>
<keyword evidence="4" id="KW-0378">Hydrolase</keyword>
<accession>A0ABS7UJJ1</accession>
<evidence type="ECO:0000313" key="4">
    <source>
        <dbReference type="EMBL" id="MBZ5740985.1"/>
    </source>
</evidence>
<dbReference type="RefSeq" id="WP_224125282.1">
    <property type="nucleotide sequence ID" value="NZ_JAIQZJ010000020.1"/>
</dbReference>
<evidence type="ECO:0000256" key="2">
    <source>
        <dbReference type="ARBA" id="ARBA00022723"/>
    </source>
</evidence>
<dbReference type="Proteomes" id="UP000780875">
    <property type="component" value="Unassembled WGS sequence"/>
</dbReference>
<dbReference type="GO" id="GO:0016787">
    <property type="term" value="F:hydrolase activity"/>
    <property type="evidence" value="ECO:0007669"/>
    <property type="project" value="UniProtKB-KW"/>
</dbReference>
<dbReference type="PANTHER" id="PTHR42796">
    <property type="entry name" value="FUMARYLACETOACETATE HYDROLASE DOMAIN-CONTAINING PROTEIN 2A-RELATED"/>
    <property type="match status" value="1"/>
</dbReference>
<reference evidence="4 5" key="1">
    <citation type="submission" date="2021-09" db="EMBL/GenBank/DDBJ databases">
        <title>Whole genome sequence of Nocardioides sp. GBK3QG-3.</title>
        <authorList>
            <person name="Tuo L."/>
        </authorList>
    </citation>
    <scope>NUCLEOTIDE SEQUENCE [LARGE SCALE GENOMIC DNA]</scope>
    <source>
        <strain evidence="4 5">GBK3QG-3</strain>
    </source>
</reference>
<feature type="domain" description="Fumarylacetoacetase-like C-terminal" evidence="3">
    <location>
        <begin position="103"/>
        <end position="280"/>
    </location>
</feature>
<dbReference type="Pfam" id="PF01557">
    <property type="entry name" value="FAA_hydrolase"/>
    <property type="match status" value="1"/>
</dbReference>
<evidence type="ECO:0000259" key="3">
    <source>
        <dbReference type="Pfam" id="PF01557"/>
    </source>
</evidence>
<comment type="caution">
    <text evidence="4">The sequence shown here is derived from an EMBL/GenBank/DDBJ whole genome shotgun (WGS) entry which is preliminary data.</text>
</comment>
<dbReference type="InterPro" id="IPR036663">
    <property type="entry name" value="Fumarylacetoacetase_C_sf"/>
</dbReference>
<keyword evidence="2" id="KW-0479">Metal-binding</keyword>
<protein>
    <submittedName>
        <fullName evidence="4">Fumarylacetoacetate hydrolase family protein</fullName>
    </submittedName>
</protein>
<gene>
    <name evidence="4" type="ORF">K8U61_22655</name>
</gene>
<organism evidence="4 5">
    <name type="scientific">Nocardioides mangrovi</name>
    <dbReference type="NCBI Taxonomy" id="2874580"/>
    <lineage>
        <taxon>Bacteria</taxon>
        <taxon>Bacillati</taxon>
        <taxon>Actinomycetota</taxon>
        <taxon>Actinomycetes</taxon>
        <taxon>Propionibacteriales</taxon>
        <taxon>Nocardioidaceae</taxon>
        <taxon>Nocardioides</taxon>
    </lineage>
</organism>
<dbReference type="SUPFAM" id="SSF56529">
    <property type="entry name" value="FAH"/>
    <property type="match status" value="1"/>
</dbReference>
<proteinExistence type="inferred from homology"/>
<keyword evidence="5" id="KW-1185">Reference proteome</keyword>
<sequence>MQIVRARLSDGAPAVSAVLAEDGLHPLSLEIHELLSWSAADLRTAVEMAVAAAPVPAPGHVLQAPVSGLTEVWAAGVTYERSREARMEESEKEADIYDRVYDAERPELFFKGASWRVAGTGEPVSVRADSPVNVPEPELAVVANAYGEIVGYTICNDVSSRSIEGENPLYLPQAKAYLGACAVGPGITPAWEVSDPRALPILMSIERGGEVVWKGEASTAQLHRRLEDLVGYLFREDDFPQGVVLATGTSLVPDLPFTLEGGDVVSIELVGLGVLTNPVVVGKAGIAHLVHRVQEVPAR</sequence>
<dbReference type="EMBL" id="JAIQZJ010000020">
    <property type="protein sequence ID" value="MBZ5740985.1"/>
    <property type="molecule type" value="Genomic_DNA"/>
</dbReference>
<dbReference type="Gene3D" id="3.90.850.10">
    <property type="entry name" value="Fumarylacetoacetase-like, C-terminal domain"/>
    <property type="match status" value="1"/>
</dbReference>
<evidence type="ECO:0000313" key="5">
    <source>
        <dbReference type="Proteomes" id="UP000780875"/>
    </source>
</evidence>